<evidence type="ECO:0000256" key="2">
    <source>
        <dbReference type="ARBA" id="ARBA00023002"/>
    </source>
</evidence>
<keyword evidence="2" id="KW-0560">Oxidoreductase</keyword>
<dbReference type="SMART" id="SM00822">
    <property type="entry name" value="PKS_KR"/>
    <property type="match status" value="1"/>
</dbReference>
<feature type="domain" description="Ketoreductase" evidence="3">
    <location>
        <begin position="304"/>
        <end position="484"/>
    </location>
</feature>
<dbReference type="InterPro" id="IPR029058">
    <property type="entry name" value="AB_hydrolase_fold"/>
</dbReference>
<dbReference type="InterPro" id="IPR002347">
    <property type="entry name" value="SDR_fam"/>
</dbReference>
<dbReference type="Pfam" id="PF00561">
    <property type="entry name" value="Abhydrolase_1"/>
    <property type="match status" value="1"/>
</dbReference>
<dbReference type="CDD" id="cd05233">
    <property type="entry name" value="SDR_c"/>
    <property type="match status" value="1"/>
</dbReference>
<sequence>MKQLVRSGDVRLAVWTHGDPANPTVVLVHGYPDTHVVWADVVEELVDRFHVVTFDNRGAGASDCPPGIDPYRIENLAADLRAVLDAVSPDEPVHLAGHDWGAILAWELVADPSAAGRIASFTSVAGGCLDHIGHWMRGWASHPRASAVQLLHSWYVAAFQVPGLGALPWRLGLGSQWDALLARLEGVAPRERVRTRGADGEIGVRLYRANVLRRLTDPGERRTTVPVQVVHADDDHYVRPGMAADLDRWVPQLWRRRIAAGHWAPLTHGPVLARMITELVDLVRGTHAAPALTRVRGGGEFGGKLVLVTGAGSGIGAATARAFAALGAEVVAVDVDAAAATRTADEVGGHAHAVDVSDEAGMRKLADDVVAAHGVPDVVVNNAGIGHSGTFLDTTVDEWRRVLDVNLWGVVHGCREFGARLVQRGEGGHVVNVASAAAWLPATDLAAYATSKAAVAMLSDCLRGELAGHGVGVSTICPGIVDTNITRTSTFSGLDDSAQEARRAHAASVYGKRNFRPEGVAAEIVDAVRRDRAVVPVTPEAKVVRLLARLSPALLRTLAAGGLDRGH</sequence>
<protein>
    <submittedName>
        <fullName evidence="4">SDR family oxidoreductase</fullName>
    </submittedName>
</protein>
<proteinExistence type="inferred from homology"/>
<dbReference type="PANTHER" id="PTHR43391">
    <property type="entry name" value="RETINOL DEHYDROGENASE-RELATED"/>
    <property type="match status" value="1"/>
</dbReference>
<dbReference type="FunFam" id="3.40.50.720:FF:000084">
    <property type="entry name" value="Short-chain dehydrogenase reductase"/>
    <property type="match status" value="1"/>
</dbReference>
<accession>A0A7G7MK78</accession>
<organism evidence="4 5">
    <name type="scientific">Pseudonocardia petroleophila</name>
    <dbReference type="NCBI Taxonomy" id="37331"/>
    <lineage>
        <taxon>Bacteria</taxon>
        <taxon>Bacillati</taxon>
        <taxon>Actinomycetota</taxon>
        <taxon>Actinomycetes</taxon>
        <taxon>Pseudonocardiales</taxon>
        <taxon>Pseudonocardiaceae</taxon>
        <taxon>Pseudonocardia</taxon>
    </lineage>
</organism>
<dbReference type="InterPro" id="IPR020904">
    <property type="entry name" value="Sc_DH/Rdtase_CS"/>
</dbReference>
<comment type="similarity">
    <text evidence="1">Belongs to the short-chain dehydrogenases/reductases (SDR) family.</text>
</comment>
<evidence type="ECO:0000313" key="4">
    <source>
        <dbReference type="EMBL" id="QNG53189.1"/>
    </source>
</evidence>
<dbReference type="Pfam" id="PF00106">
    <property type="entry name" value="adh_short"/>
    <property type="match status" value="1"/>
</dbReference>
<reference evidence="4 5" key="1">
    <citation type="submission" date="2020-08" db="EMBL/GenBank/DDBJ databases">
        <authorList>
            <person name="Mo P."/>
        </authorList>
    </citation>
    <scope>NUCLEOTIDE SEQUENCE [LARGE SCALE GENOMIC DNA]</scope>
    <source>
        <strain evidence="4 5">CGMCC 4.1532</strain>
    </source>
</reference>
<gene>
    <name evidence="4" type="ORF">H6H00_04045</name>
</gene>
<name>A0A7G7MK78_9PSEU</name>
<dbReference type="PROSITE" id="PS00061">
    <property type="entry name" value="ADH_SHORT"/>
    <property type="match status" value="1"/>
</dbReference>
<dbReference type="InterPro" id="IPR000073">
    <property type="entry name" value="AB_hydrolase_1"/>
</dbReference>
<dbReference type="SUPFAM" id="SSF51735">
    <property type="entry name" value="NAD(P)-binding Rossmann-fold domains"/>
    <property type="match status" value="1"/>
</dbReference>
<dbReference type="AlphaFoldDB" id="A0A7G7MK78"/>
<dbReference type="EMBL" id="CP060131">
    <property type="protein sequence ID" value="QNG53189.1"/>
    <property type="molecule type" value="Genomic_DNA"/>
</dbReference>
<dbReference type="PRINTS" id="PR00080">
    <property type="entry name" value="SDRFAMILY"/>
</dbReference>
<dbReference type="InterPro" id="IPR057326">
    <property type="entry name" value="KR_dom"/>
</dbReference>
<dbReference type="Gene3D" id="3.40.50.720">
    <property type="entry name" value="NAD(P)-binding Rossmann-like Domain"/>
    <property type="match status" value="1"/>
</dbReference>
<dbReference type="KEGG" id="ppel:H6H00_04045"/>
<dbReference type="NCBIfam" id="NF004514">
    <property type="entry name" value="PRK05855.1"/>
    <property type="match status" value="1"/>
</dbReference>
<keyword evidence="5" id="KW-1185">Reference proteome</keyword>
<dbReference type="PRINTS" id="PR00081">
    <property type="entry name" value="GDHRDH"/>
</dbReference>
<dbReference type="GO" id="GO:0016491">
    <property type="term" value="F:oxidoreductase activity"/>
    <property type="evidence" value="ECO:0007669"/>
    <property type="project" value="UniProtKB-KW"/>
</dbReference>
<dbReference type="SUPFAM" id="SSF53474">
    <property type="entry name" value="alpha/beta-Hydrolases"/>
    <property type="match status" value="1"/>
</dbReference>
<evidence type="ECO:0000256" key="1">
    <source>
        <dbReference type="ARBA" id="ARBA00006484"/>
    </source>
</evidence>
<dbReference type="Proteomes" id="UP000515728">
    <property type="component" value="Chromosome"/>
</dbReference>
<evidence type="ECO:0000259" key="3">
    <source>
        <dbReference type="SMART" id="SM00822"/>
    </source>
</evidence>
<dbReference type="InterPro" id="IPR036291">
    <property type="entry name" value="NAD(P)-bd_dom_sf"/>
</dbReference>
<evidence type="ECO:0000313" key="5">
    <source>
        <dbReference type="Proteomes" id="UP000515728"/>
    </source>
</evidence>
<dbReference type="Gene3D" id="3.40.50.1820">
    <property type="entry name" value="alpha/beta hydrolase"/>
    <property type="match status" value="1"/>
</dbReference>
<dbReference type="RefSeq" id="WP_185720017.1">
    <property type="nucleotide sequence ID" value="NZ_BAAAWI010000001.1"/>
</dbReference>
<dbReference type="PANTHER" id="PTHR43391:SF12">
    <property type="entry name" value="OXIDOREDUCTASE EPHD-RELATED"/>
    <property type="match status" value="1"/>
</dbReference>